<dbReference type="PIRSF" id="PIRSF000513">
    <property type="entry name" value="Thz_kinase"/>
    <property type="match status" value="1"/>
</dbReference>
<dbReference type="GO" id="GO:0000287">
    <property type="term" value="F:magnesium ion binding"/>
    <property type="evidence" value="ECO:0007669"/>
    <property type="project" value="UniProtKB-UniRule"/>
</dbReference>
<keyword evidence="5 11" id="KW-0479">Metal-binding</keyword>
<dbReference type="PATRIC" id="fig|189381.12.peg.2178"/>
<evidence type="ECO:0000313" key="13">
    <source>
        <dbReference type="Proteomes" id="UP000037405"/>
    </source>
</evidence>
<feature type="binding site" evidence="11">
    <location>
        <position position="191"/>
    </location>
    <ligand>
        <name>substrate</name>
    </ligand>
</feature>
<keyword evidence="8 11" id="KW-0067">ATP-binding</keyword>
<keyword evidence="7 11" id="KW-0418">Kinase</keyword>
<dbReference type="PANTHER" id="PTHR20858:SF17">
    <property type="entry name" value="HYDROXYMETHYLPYRIMIDINE_PHOSPHOMETHYLPYRIMIDINE KINASE THI20-RELATED"/>
    <property type="match status" value="1"/>
</dbReference>
<feature type="binding site" evidence="11">
    <location>
        <position position="42"/>
    </location>
    <ligand>
        <name>substrate</name>
    </ligand>
</feature>
<dbReference type="GO" id="GO:0005524">
    <property type="term" value="F:ATP binding"/>
    <property type="evidence" value="ECO:0007669"/>
    <property type="project" value="UniProtKB-UniRule"/>
</dbReference>
<evidence type="ECO:0000256" key="4">
    <source>
        <dbReference type="ARBA" id="ARBA00022679"/>
    </source>
</evidence>
<dbReference type="UniPathway" id="UPA00060">
    <property type="reaction ID" value="UER00139"/>
</dbReference>
<dbReference type="GO" id="GO:0008972">
    <property type="term" value="F:phosphomethylpyrimidine kinase activity"/>
    <property type="evidence" value="ECO:0007669"/>
    <property type="project" value="TreeGrafter"/>
</dbReference>
<evidence type="ECO:0000256" key="9">
    <source>
        <dbReference type="ARBA" id="ARBA00022842"/>
    </source>
</evidence>
<dbReference type="HAMAP" id="MF_00228">
    <property type="entry name" value="Thz_kinase"/>
    <property type="match status" value="1"/>
</dbReference>
<evidence type="ECO:0000256" key="2">
    <source>
        <dbReference type="ARBA" id="ARBA00001946"/>
    </source>
</evidence>
<dbReference type="EMBL" id="LGUE01000004">
    <property type="protein sequence ID" value="KON84543.1"/>
    <property type="molecule type" value="Genomic_DNA"/>
</dbReference>
<dbReference type="InterPro" id="IPR000417">
    <property type="entry name" value="Hyethyz_kinase"/>
</dbReference>
<feature type="binding site" evidence="11">
    <location>
        <position position="164"/>
    </location>
    <ligand>
        <name>ATP</name>
        <dbReference type="ChEBI" id="CHEBI:30616"/>
    </ligand>
</feature>
<evidence type="ECO:0000256" key="3">
    <source>
        <dbReference type="ARBA" id="ARBA00004868"/>
    </source>
</evidence>
<keyword evidence="4 11" id="KW-0808">Transferase</keyword>
<evidence type="ECO:0000256" key="8">
    <source>
        <dbReference type="ARBA" id="ARBA00022840"/>
    </source>
</evidence>
<comment type="cofactor">
    <cofactor evidence="2 11">
        <name>Mg(2+)</name>
        <dbReference type="ChEBI" id="CHEBI:18420"/>
    </cofactor>
</comment>
<dbReference type="SUPFAM" id="SSF53613">
    <property type="entry name" value="Ribokinase-like"/>
    <property type="match status" value="1"/>
</dbReference>
<dbReference type="STRING" id="189381.GCA_900166615_01720"/>
<dbReference type="EC" id="2.7.1.50" evidence="11"/>
<organism evidence="12 13">
    <name type="scientific">Rossellomorea marisflavi</name>
    <dbReference type="NCBI Taxonomy" id="189381"/>
    <lineage>
        <taxon>Bacteria</taxon>
        <taxon>Bacillati</taxon>
        <taxon>Bacillota</taxon>
        <taxon>Bacilli</taxon>
        <taxon>Bacillales</taxon>
        <taxon>Bacillaceae</taxon>
        <taxon>Rossellomorea</taxon>
    </lineage>
</organism>
<dbReference type="GO" id="GO:0004417">
    <property type="term" value="F:hydroxyethylthiazole kinase activity"/>
    <property type="evidence" value="ECO:0007669"/>
    <property type="project" value="UniProtKB-UniRule"/>
</dbReference>
<proteinExistence type="inferred from homology"/>
<dbReference type="GO" id="GO:0008902">
    <property type="term" value="F:hydroxymethylpyrimidine kinase activity"/>
    <property type="evidence" value="ECO:0007669"/>
    <property type="project" value="TreeGrafter"/>
</dbReference>
<gene>
    <name evidence="11" type="primary">thiM</name>
    <name evidence="12" type="ORF">AF331_10840</name>
</gene>
<comment type="pathway">
    <text evidence="3 11">Cofactor biosynthesis; thiamine diphosphate biosynthesis; 4-methyl-5-(2-phosphoethyl)-thiazole from 5-(2-hydroxyethyl)-4-methylthiazole: step 1/1.</text>
</comment>
<dbReference type="PANTHER" id="PTHR20858">
    <property type="entry name" value="PHOSPHOMETHYLPYRIMIDINE KINASE"/>
    <property type="match status" value="1"/>
</dbReference>
<keyword evidence="10 11" id="KW-0784">Thiamine biosynthesis</keyword>
<dbReference type="PRINTS" id="PR01099">
    <property type="entry name" value="HYETHTZKNASE"/>
</dbReference>
<dbReference type="AlphaFoldDB" id="A0A0M0G449"/>
<keyword evidence="6 11" id="KW-0547">Nucleotide-binding</keyword>
<reference evidence="13" key="1">
    <citation type="submission" date="2015-07" db="EMBL/GenBank/DDBJ databases">
        <title>Fjat-14235 jcm11544.</title>
        <authorList>
            <person name="Liu B."/>
            <person name="Wang J."/>
            <person name="Zhu Y."/>
            <person name="Liu G."/>
            <person name="Chen Q."/>
            <person name="Chen Z."/>
            <person name="Lan J."/>
            <person name="Che J."/>
            <person name="Ge C."/>
            <person name="Shi H."/>
            <person name="Pan Z."/>
            <person name="Liu X."/>
        </authorList>
    </citation>
    <scope>NUCLEOTIDE SEQUENCE [LARGE SCALE GENOMIC DNA]</scope>
    <source>
        <strain evidence="13">JCM 11544</strain>
    </source>
</reference>
<evidence type="ECO:0000256" key="10">
    <source>
        <dbReference type="ARBA" id="ARBA00022977"/>
    </source>
</evidence>
<evidence type="ECO:0000256" key="7">
    <source>
        <dbReference type="ARBA" id="ARBA00022777"/>
    </source>
</evidence>
<comment type="caution">
    <text evidence="12">The sequence shown here is derived from an EMBL/GenBank/DDBJ whole genome shotgun (WGS) entry which is preliminary data.</text>
</comment>
<dbReference type="GO" id="GO:0009228">
    <property type="term" value="P:thiamine biosynthetic process"/>
    <property type="evidence" value="ECO:0007669"/>
    <property type="project" value="UniProtKB-KW"/>
</dbReference>
<dbReference type="NCBIfam" id="TIGR00694">
    <property type="entry name" value="thiM"/>
    <property type="match status" value="1"/>
</dbReference>
<evidence type="ECO:0000256" key="5">
    <source>
        <dbReference type="ARBA" id="ARBA00022723"/>
    </source>
</evidence>
<dbReference type="GO" id="GO:0005829">
    <property type="term" value="C:cytosol"/>
    <property type="evidence" value="ECO:0007669"/>
    <property type="project" value="TreeGrafter"/>
</dbReference>
<dbReference type="Gene3D" id="3.40.1190.20">
    <property type="match status" value="1"/>
</dbReference>
<dbReference type="RefSeq" id="WP_053428140.1">
    <property type="nucleotide sequence ID" value="NZ_JBNKIO010000001.1"/>
</dbReference>
<name>A0A0M0G449_9BACI</name>
<protein>
    <recommendedName>
        <fullName evidence="11">Hydroxyethylthiazole kinase</fullName>
        <ecNumber evidence="11">2.7.1.50</ecNumber>
    </recommendedName>
    <alternativeName>
        <fullName evidence="11">4-methyl-5-beta-hydroxyethylthiazole kinase</fullName>
        <shortName evidence="11">TH kinase</shortName>
        <shortName evidence="11">Thz kinase</shortName>
    </alternativeName>
</protein>
<comment type="catalytic activity">
    <reaction evidence="1 11">
        <text>5-(2-hydroxyethyl)-4-methylthiazole + ATP = 4-methyl-5-(2-phosphooxyethyl)-thiazole + ADP + H(+)</text>
        <dbReference type="Rhea" id="RHEA:24212"/>
        <dbReference type="ChEBI" id="CHEBI:15378"/>
        <dbReference type="ChEBI" id="CHEBI:17957"/>
        <dbReference type="ChEBI" id="CHEBI:30616"/>
        <dbReference type="ChEBI" id="CHEBI:58296"/>
        <dbReference type="ChEBI" id="CHEBI:456216"/>
        <dbReference type="EC" id="2.7.1.50"/>
    </reaction>
</comment>
<keyword evidence="9 11" id="KW-0460">Magnesium</keyword>
<evidence type="ECO:0000256" key="1">
    <source>
        <dbReference type="ARBA" id="ARBA00001771"/>
    </source>
</evidence>
<evidence type="ECO:0000256" key="11">
    <source>
        <dbReference type="HAMAP-Rule" id="MF_00228"/>
    </source>
</evidence>
<comment type="similarity">
    <text evidence="11">Belongs to the Thz kinase family.</text>
</comment>
<comment type="function">
    <text evidence="11">Catalyzes the phosphorylation of the hydroxyl group of 4-methyl-5-beta-hydroxyethylthiazole (THZ).</text>
</comment>
<evidence type="ECO:0000256" key="6">
    <source>
        <dbReference type="ARBA" id="ARBA00022741"/>
    </source>
</evidence>
<dbReference type="CDD" id="cd01170">
    <property type="entry name" value="THZ_kinase"/>
    <property type="match status" value="1"/>
</dbReference>
<sequence length="264" mass="27401">MGMLELVEKLRTDQPLVHNITNVVVTNFTANGLLALGASPVMAYAEEEVEEMAGIADALVLNIGTLSSSVVRSIILAGKAANRKGIPVVLDPVGAGATTFRTEMTATILKEIDVSIIRGNAGEIASALGEEWTMRGVDSGDGDGDRATLAVKASRQFSCIVILTGEVDVVTDGSTVYRIRNGHPIMTQVTGTGCLLSSVAAAFAAVGHEPLQSAVAAVASYGVAAEKAERHSNGPGSFCAAFLDELSRLQAVDEKAFKVEKGEA</sequence>
<dbReference type="OrthoDB" id="9778146at2"/>
<accession>A0A0M0G449</accession>
<dbReference type="NCBIfam" id="NF006830">
    <property type="entry name" value="PRK09355.1"/>
    <property type="match status" value="1"/>
</dbReference>
<feature type="binding site" evidence="11">
    <location>
        <position position="118"/>
    </location>
    <ligand>
        <name>ATP</name>
        <dbReference type="ChEBI" id="CHEBI:30616"/>
    </ligand>
</feature>
<dbReference type="GO" id="GO:0009229">
    <property type="term" value="P:thiamine diphosphate biosynthetic process"/>
    <property type="evidence" value="ECO:0007669"/>
    <property type="project" value="UniProtKB-UniRule"/>
</dbReference>
<dbReference type="Proteomes" id="UP000037405">
    <property type="component" value="Unassembled WGS sequence"/>
</dbReference>
<keyword evidence="13" id="KW-1185">Reference proteome</keyword>
<dbReference type="InterPro" id="IPR029056">
    <property type="entry name" value="Ribokinase-like"/>
</dbReference>
<dbReference type="Pfam" id="PF02110">
    <property type="entry name" value="HK"/>
    <property type="match status" value="1"/>
</dbReference>
<evidence type="ECO:0000313" key="12">
    <source>
        <dbReference type="EMBL" id="KON84543.1"/>
    </source>
</evidence>